<evidence type="ECO:0000313" key="2">
    <source>
        <dbReference type="Proteomes" id="UP001629260"/>
    </source>
</evidence>
<protein>
    <recommendedName>
        <fullName evidence="3">Lipoprotein</fullName>
    </recommendedName>
</protein>
<evidence type="ECO:0008006" key="3">
    <source>
        <dbReference type="Google" id="ProtNLM"/>
    </source>
</evidence>
<dbReference type="EMBL" id="JBELQA010000005">
    <property type="protein sequence ID" value="MFL9831303.1"/>
    <property type="molecule type" value="Genomic_DNA"/>
</dbReference>
<proteinExistence type="predicted"/>
<evidence type="ECO:0000313" key="1">
    <source>
        <dbReference type="EMBL" id="MFL9831303.1"/>
    </source>
</evidence>
<dbReference type="Proteomes" id="UP001629260">
    <property type="component" value="Unassembled WGS sequence"/>
</dbReference>
<reference evidence="1 2" key="1">
    <citation type="submission" date="2024-06" db="EMBL/GenBank/DDBJ databases">
        <authorList>
            <person name="Kaempfer P."/>
            <person name="Viver T."/>
        </authorList>
    </citation>
    <scope>NUCLEOTIDE SEQUENCE [LARGE SCALE GENOMIC DNA]</scope>
    <source>
        <strain evidence="1 2">ST-87</strain>
    </source>
</reference>
<comment type="caution">
    <text evidence="1">The sequence shown here is derived from an EMBL/GenBank/DDBJ whole genome shotgun (WGS) entry which is preliminary data.</text>
</comment>
<organism evidence="1 2">
    <name type="scientific">Flavobacterium plantiphilum</name>
    <dbReference type="NCBI Taxonomy" id="3163297"/>
    <lineage>
        <taxon>Bacteria</taxon>
        <taxon>Pseudomonadati</taxon>
        <taxon>Bacteroidota</taxon>
        <taxon>Flavobacteriia</taxon>
        <taxon>Flavobacteriales</taxon>
        <taxon>Flavobacteriaceae</taxon>
        <taxon>Flavobacterium</taxon>
    </lineage>
</organism>
<accession>A0ABW8XVY1</accession>
<sequence>MKRIVIGIIVCLLFANCIKKEKIAPKRNSYIISYEDKKLQNYYDSIDKKSKIKPPPPPQKIFYSDNQLIIDKNNNLYFYQKEFIQILCSYGHENDTIPDFLGIKPKDIIKIPQNSLIDFLNENILSKEKGRQILIIASQNDTIKNTAFLDFLKHNKIPTYLIRRTTQEEDTVLHYKKTEKYYYSDEIKWDKTKINFSFKSN</sequence>
<name>A0ABW8XVY1_9FLAO</name>
<gene>
    <name evidence="1" type="ORF">ABS764_10640</name>
</gene>
<keyword evidence="2" id="KW-1185">Reference proteome</keyword>
<dbReference type="RefSeq" id="WP_408081775.1">
    <property type="nucleotide sequence ID" value="NZ_JBELQA010000005.1"/>
</dbReference>